<sequence length="340" mass="39123">MYLKQPVIDIPAQKLRAPRNRTLTIAAEETLSLIAKTITLETNVKPEDIHGSVIHQDIFECIRYLPDAFIDLLVIDPPYNLNKTFSETKFSKTTSANYEQWLDSWMQKLIRCLKPNASIYVCCDWQSSSSVQSVLHRHFIVRNRITWEREKGRGATTNWKNCSEDIWFCTMSRDYFFDVEAVKVKKRVIAPYRDKSGAPKDWEETDAGNFRLTHPSNLWTDISIPFWSMPENTDHPTQKPEKLIAKLILASSKKGAFVFDPFLGSGTTCVTAKKLGRKFCGVEVESEYCQMAIKRLAQADHDTTIQGYHDGYFWERNSLSEQKSTKLRIAPTSMLGLFDE</sequence>
<evidence type="ECO:0000256" key="1">
    <source>
        <dbReference type="ARBA" id="ARBA00006594"/>
    </source>
</evidence>
<dbReference type="RefSeq" id="WP_186408232.1">
    <property type="nucleotide sequence ID" value="NZ_FLQX01000135.1"/>
</dbReference>
<dbReference type="InterPro" id="IPR002941">
    <property type="entry name" value="DNA_methylase_N4/N6"/>
</dbReference>
<name>A0A1A8XUH7_9PROT</name>
<dbReference type="EMBL" id="FLQX01000135">
    <property type="protein sequence ID" value="SBT08381.1"/>
    <property type="molecule type" value="Genomic_DNA"/>
</dbReference>
<evidence type="ECO:0000313" key="7">
    <source>
        <dbReference type="Proteomes" id="UP000199169"/>
    </source>
</evidence>
<dbReference type="EC" id="2.1.1.-" evidence="4"/>
<dbReference type="GO" id="GO:0008170">
    <property type="term" value="F:N-methyltransferase activity"/>
    <property type="evidence" value="ECO:0007669"/>
    <property type="project" value="InterPro"/>
</dbReference>
<dbReference type="Gene3D" id="3.40.50.150">
    <property type="entry name" value="Vaccinia Virus protein VP39"/>
    <property type="match status" value="1"/>
</dbReference>
<dbReference type="InterPro" id="IPR029063">
    <property type="entry name" value="SAM-dependent_MTases_sf"/>
</dbReference>
<dbReference type="PANTHER" id="PTHR13370">
    <property type="entry name" value="RNA METHYLASE-RELATED"/>
    <property type="match status" value="1"/>
</dbReference>
<dbReference type="InterPro" id="IPR001091">
    <property type="entry name" value="RM_Methyltransferase"/>
</dbReference>
<dbReference type="Proteomes" id="UP000199169">
    <property type="component" value="Unassembled WGS sequence"/>
</dbReference>
<evidence type="ECO:0000256" key="4">
    <source>
        <dbReference type="RuleBase" id="RU362026"/>
    </source>
</evidence>
<feature type="domain" description="DNA methylase N-4/N-6" evidence="5">
    <location>
        <begin position="70"/>
        <end position="293"/>
    </location>
</feature>
<dbReference type="AlphaFoldDB" id="A0A1A8XUH7"/>
<dbReference type="GO" id="GO:0032259">
    <property type="term" value="P:methylation"/>
    <property type="evidence" value="ECO:0007669"/>
    <property type="project" value="UniProtKB-KW"/>
</dbReference>
<keyword evidence="7" id="KW-1185">Reference proteome</keyword>
<evidence type="ECO:0000259" key="5">
    <source>
        <dbReference type="Pfam" id="PF01555"/>
    </source>
</evidence>
<reference evidence="7" key="1">
    <citation type="submission" date="2016-06" db="EMBL/GenBank/DDBJ databases">
        <authorList>
            <person name="McIlroy S.J."/>
            <person name="Karst S.M."/>
            <person name="Albertsen M."/>
        </authorList>
    </citation>
    <scope>NUCLEOTIDE SEQUENCE [LARGE SCALE GENOMIC DNA]</scope>
</reference>
<evidence type="ECO:0000256" key="3">
    <source>
        <dbReference type="ARBA" id="ARBA00022679"/>
    </source>
</evidence>
<dbReference type="PANTHER" id="PTHR13370:SF3">
    <property type="entry name" value="TRNA (GUANINE(10)-N2)-METHYLTRANSFERASE HOMOLOG"/>
    <property type="match status" value="1"/>
</dbReference>
<dbReference type="InterPro" id="IPR002052">
    <property type="entry name" value="DNA_methylase_N6_adenine_CS"/>
</dbReference>
<organism evidence="6 7">
    <name type="scientific">Candidatus Accumulibacter aalborgensis</name>
    <dbReference type="NCBI Taxonomy" id="1860102"/>
    <lineage>
        <taxon>Bacteria</taxon>
        <taxon>Pseudomonadati</taxon>
        <taxon>Pseudomonadota</taxon>
        <taxon>Betaproteobacteria</taxon>
        <taxon>Candidatus Accumulibacter</taxon>
    </lineage>
</organism>
<dbReference type="GO" id="GO:0005737">
    <property type="term" value="C:cytoplasm"/>
    <property type="evidence" value="ECO:0007669"/>
    <property type="project" value="TreeGrafter"/>
</dbReference>
<dbReference type="SUPFAM" id="SSF53335">
    <property type="entry name" value="S-adenosyl-L-methionine-dependent methyltransferases"/>
    <property type="match status" value="1"/>
</dbReference>
<proteinExistence type="inferred from homology"/>
<evidence type="ECO:0000313" key="6">
    <source>
        <dbReference type="EMBL" id="SBT08381.1"/>
    </source>
</evidence>
<dbReference type="Pfam" id="PF01555">
    <property type="entry name" value="N6_N4_Mtase"/>
    <property type="match status" value="1"/>
</dbReference>
<dbReference type="STRING" id="1860102.ACCAA_570005"/>
<evidence type="ECO:0000256" key="2">
    <source>
        <dbReference type="ARBA" id="ARBA00022603"/>
    </source>
</evidence>
<gene>
    <name evidence="6" type="primary">draIM</name>
    <name evidence="6" type="ORF">ACCAA_570005</name>
</gene>
<keyword evidence="2" id="KW-0489">Methyltransferase</keyword>
<protein>
    <recommendedName>
        <fullName evidence="4">Methyltransferase</fullName>
        <ecNumber evidence="4">2.1.1.-</ecNumber>
    </recommendedName>
</protein>
<dbReference type="PRINTS" id="PR00508">
    <property type="entry name" value="S21N4MTFRASE"/>
</dbReference>
<dbReference type="GO" id="GO:0003677">
    <property type="term" value="F:DNA binding"/>
    <property type="evidence" value="ECO:0007669"/>
    <property type="project" value="InterPro"/>
</dbReference>
<comment type="similarity">
    <text evidence="1 4">Belongs to the N(4)/N(6)-methyltransferase family.</text>
</comment>
<keyword evidence="3" id="KW-0808">Transferase</keyword>
<accession>A0A1A8XUH7</accession>
<dbReference type="PROSITE" id="PS00092">
    <property type="entry name" value="N6_MTASE"/>
    <property type="match status" value="1"/>
</dbReference>